<proteinExistence type="predicted"/>
<comment type="caution">
    <text evidence="2">The sequence shown here is derived from an EMBL/GenBank/DDBJ whole genome shotgun (WGS) entry which is preliminary data.</text>
</comment>
<gene>
    <name evidence="2" type="ORF">EYF80_005422</name>
</gene>
<dbReference type="Proteomes" id="UP000314294">
    <property type="component" value="Unassembled WGS sequence"/>
</dbReference>
<protein>
    <submittedName>
        <fullName evidence="2">Uncharacterized protein</fullName>
    </submittedName>
</protein>
<keyword evidence="3" id="KW-1185">Reference proteome</keyword>
<name>A0A4Z2J2I3_9TELE</name>
<organism evidence="2 3">
    <name type="scientific">Liparis tanakae</name>
    <name type="common">Tanaka's snailfish</name>
    <dbReference type="NCBI Taxonomy" id="230148"/>
    <lineage>
        <taxon>Eukaryota</taxon>
        <taxon>Metazoa</taxon>
        <taxon>Chordata</taxon>
        <taxon>Craniata</taxon>
        <taxon>Vertebrata</taxon>
        <taxon>Euteleostomi</taxon>
        <taxon>Actinopterygii</taxon>
        <taxon>Neopterygii</taxon>
        <taxon>Teleostei</taxon>
        <taxon>Neoteleostei</taxon>
        <taxon>Acanthomorphata</taxon>
        <taxon>Eupercaria</taxon>
        <taxon>Perciformes</taxon>
        <taxon>Cottioidei</taxon>
        <taxon>Cottales</taxon>
        <taxon>Liparidae</taxon>
        <taxon>Liparis</taxon>
    </lineage>
</organism>
<feature type="region of interest" description="Disordered" evidence="1">
    <location>
        <begin position="21"/>
        <end position="59"/>
    </location>
</feature>
<reference evidence="2 3" key="1">
    <citation type="submission" date="2019-03" db="EMBL/GenBank/DDBJ databases">
        <title>First draft genome of Liparis tanakae, snailfish: a comprehensive survey of snailfish specific genes.</title>
        <authorList>
            <person name="Kim W."/>
            <person name="Song I."/>
            <person name="Jeong J.-H."/>
            <person name="Kim D."/>
            <person name="Kim S."/>
            <person name="Ryu S."/>
            <person name="Song J.Y."/>
            <person name="Lee S.K."/>
        </authorList>
    </citation>
    <scope>NUCLEOTIDE SEQUENCE [LARGE SCALE GENOMIC DNA]</scope>
    <source>
        <tissue evidence="2">Muscle</tissue>
    </source>
</reference>
<evidence type="ECO:0000313" key="3">
    <source>
        <dbReference type="Proteomes" id="UP000314294"/>
    </source>
</evidence>
<evidence type="ECO:0000313" key="2">
    <source>
        <dbReference type="EMBL" id="TNN84429.1"/>
    </source>
</evidence>
<feature type="compositionally biased region" description="Basic and acidic residues" evidence="1">
    <location>
        <begin position="21"/>
        <end position="37"/>
    </location>
</feature>
<dbReference type="AlphaFoldDB" id="A0A4Z2J2I3"/>
<sequence>MKGSDGEVFLLPTTLPLVKPERDERAEVKKHEAELTARSKQARRPKTQIQPEEEGDRRHRLASLGNGEAKRHLLCCCPVHLRCVRACRRIVRGWVDGSTVPMKMQRLLGPGPGLCYAY</sequence>
<evidence type="ECO:0000256" key="1">
    <source>
        <dbReference type="SAM" id="MobiDB-lite"/>
    </source>
</evidence>
<dbReference type="EMBL" id="SRLO01000027">
    <property type="protein sequence ID" value="TNN84429.1"/>
    <property type="molecule type" value="Genomic_DNA"/>
</dbReference>
<accession>A0A4Z2J2I3</accession>